<evidence type="ECO:0000256" key="1">
    <source>
        <dbReference type="SAM" id="Coils"/>
    </source>
</evidence>
<dbReference type="EMBL" id="JAJSOF020000031">
    <property type="protein sequence ID" value="KAJ4430815.1"/>
    <property type="molecule type" value="Genomic_DNA"/>
</dbReference>
<keyword evidence="1" id="KW-0175">Coiled coil</keyword>
<evidence type="ECO:0000259" key="3">
    <source>
        <dbReference type="Pfam" id="PF13843"/>
    </source>
</evidence>
<evidence type="ECO:0000313" key="4">
    <source>
        <dbReference type="EMBL" id="KAJ4430815.1"/>
    </source>
</evidence>
<feature type="coiled-coil region" evidence="1">
    <location>
        <begin position="680"/>
        <end position="714"/>
    </location>
</feature>
<comment type="caution">
    <text evidence="4">The sequence shown here is derived from an EMBL/GenBank/DDBJ whole genome shotgun (WGS) entry which is preliminary data.</text>
</comment>
<feature type="region of interest" description="Disordered" evidence="2">
    <location>
        <begin position="412"/>
        <end position="504"/>
    </location>
</feature>
<sequence length="718" mass="81397">MRIKTDRLAALRYIWNIFLNNCRSKYIPSENVTIDEQLVPFRGRCQFVQYMPSKPAKYRLKIFWLCDAKNSYAFDGIIYTGRKPGEPVEKNLGKNTVLQLFREIQNSGRNVTCDNFFMSVPLAQKLLNMKLTIVGTMKQNKTEIPQIMKANKSRQVHSSEFGFNGEMTLVSYVPKRNKSVILLSTTNNDKTVIPDMKNKPEIIIYYNKTKGAVDMLDQMTRNFSCKRKMKRWPFVVFQLTGFSSKRRVFLKTHAKELMMPRILERSASKNIQKTIKEAMVLCGVPCPEGDVEQQRGTLKRKRCSICPTRKDRKCNNVCVTCKKFVCGEHSVMMCVDLEEDLTAIHPACSKTEEKTSAKSPVSLDSESDIDESSLSEATSNVDISAEGHEGNDTEDCDGRMSEEIVGKFCSDDGGADVIRETTSNDITPRPSKKCKVAEKWRNKQSIIGNRGGELEVGRQKEGEKNGESTKEERGERRSETSVGSERESSESMNRVRSMEQGGIGKEKEKPLLDYMLEVCHEKIEEELKDANYAAIMVDETDIAEKIQLALVYTYERNKTVHQQFRRFFNSVDQTANSITESILKEVDRILKNDRRKIIAQAFADASVMSGNMEVSEKARASKPVGVRLECASASASASEGLSSSAVDRSWRDLEFEYSELSLKVCGSRYRELEIGTLSTMENLQQILQAIAEMKAEMNKHISEVKNDISDVKTEMKTT</sequence>
<keyword evidence="5" id="KW-1185">Reference proteome</keyword>
<feature type="compositionally biased region" description="Basic and acidic residues" evidence="2">
    <location>
        <begin position="452"/>
        <end position="489"/>
    </location>
</feature>
<feature type="region of interest" description="Disordered" evidence="2">
    <location>
        <begin position="350"/>
        <end position="398"/>
    </location>
</feature>
<dbReference type="PANTHER" id="PTHR46599:SF6">
    <property type="entry name" value="DUAL SPECIFICITY PHOSPHATASE 26"/>
    <property type="match status" value="1"/>
</dbReference>
<protein>
    <recommendedName>
        <fullName evidence="3">PiggyBac transposable element-derived protein domain-containing protein</fullName>
    </recommendedName>
</protein>
<name>A0ABQ8SAP9_PERAM</name>
<dbReference type="Pfam" id="PF13843">
    <property type="entry name" value="DDE_Tnp_1_7"/>
    <property type="match status" value="1"/>
</dbReference>
<accession>A0ABQ8SAP9</accession>
<dbReference type="Proteomes" id="UP001148838">
    <property type="component" value="Unassembled WGS sequence"/>
</dbReference>
<feature type="domain" description="PiggyBac transposable element-derived protein" evidence="3">
    <location>
        <begin position="4"/>
        <end position="236"/>
    </location>
</feature>
<evidence type="ECO:0000256" key="2">
    <source>
        <dbReference type="SAM" id="MobiDB-lite"/>
    </source>
</evidence>
<gene>
    <name evidence="4" type="ORF">ANN_19406</name>
</gene>
<evidence type="ECO:0000313" key="5">
    <source>
        <dbReference type="Proteomes" id="UP001148838"/>
    </source>
</evidence>
<dbReference type="InterPro" id="IPR029526">
    <property type="entry name" value="PGBD"/>
</dbReference>
<organism evidence="4 5">
    <name type="scientific">Periplaneta americana</name>
    <name type="common">American cockroach</name>
    <name type="synonym">Blatta americana</name>
    <dbReference type="NCBI Taxonomy" id="6978"/>
    <lineage>
        <taxon>Eukaryota</taxon>
        <taxon>Metazoa</taxon>
        <taxon>Ecdysozoa</taxon>
        <taxon>Arthropoda</taxon>
        <taxon>Hexapoda</taxon>
        <taxon>Insecta</taxon>
        <taxon>Pterygota</taxon>
        <taxon>Neoptera</taxon>
        <taxon>Polyneoptera</taxon>
        <taxon>Dictyoptera</taxon>
        <taxon>Blattodea</taxon>
        <taxon>Blattoidea</taxon>
        <taxon>Blattidae</taxon>
        <taxon>Blattinae</taxon>
        <taxon>Periplaneta</taxon>
    </lineage>
</organism>
<feature type="compositionally biased region" description="Basic and acidic residues" evidence="2">
    <location>
        <begin position="385"/>
        <end position="398"/>
    </location>
</feature>
<dbReference type="PANTHER" id="PTHR46599">
    <property type="entry name" value="PIGGYBAC TRANSPOSABLE ELEMENT-DERIVED PROTEIN 4"/>
    <property type="match status" value="1"/>
</dbReference>
<reference evidence="4 5" key="1">
    <citation type="journal article" date="2022" name="Allergy">
        <title>Genome assembly and annotation of Periplaneta americana reveal a comprehensive cockroach allergen profile.</title>
        <authorList>
            <person name="Wang L."/>
            <person name="Xiong Q."/>
            <person name="Saelim N."/>
            <person name="Wang L."/>
            <person name="Nong W."/>
            <person name="Wan A.T."/>
            <person name="Shi M."/>
            <person name="Liu X."/>
            <person name="Cao Q."/>
            <person name="Hui J.H.L."/>
            <person name="Sookrung N."/>
            <person name="Leung T.F."/>
            <person name="Tungtrongchitr A."/>
            <person name="Tsui S.K.W."/>
        </authorList>
    </citation>
    <scope>NUCLEOTIDE SEQUENCE [LARGE SCALE GENOMIC DNA]</scope>
    <source>
        <strain evidence="4">PWHHKU_190912</strain>
    </source>
</reference>
<proteinExistence type="predicted"/>